<accession>A0A5N5SWR5</accession>
<dbReference type="GO" id="GO:0005759">
    <property type="term" value="C:mitochondrial matrix"/>
    <property type="evidence" value="ECO:0007669"/>
    <property type="project" value="TreeGrafter"/>
</dbReference>
<evidence type="ECO:0000259" key="1">
    <source>
        <dbReference type="Pfam" id="PF01266"/>
    </source>
</evidence>
<dbReference type="EMBL" id="SEYY01019560">
    <property type="protein sequence ID" value="KAB7498129.1"/>
    <property type="molecule type" value="Genomic_DNA"/>
</dbReference>
<dbReference type="PANTHER" id="PTHR13847:SF200">
    <property type="entry name" value="SARCOSINE DEHYDROGENASE, MITOCHONDRIAL"/>
    <property type="match status" value="1"/>
</dbReference>
<evidence type="ECO:0000313" key="3">
    <source>
        <dbReference type="EMBL" id="KAB7498129.1"/>
    </source>
</evidence>
<dbReference type="InterPro" id="IPR006076">
    <property type="entry name" value="FAD-dep_OxRdtase"/>
</dbReference>
<name>A0A5N5SWR5_9CRUS</name>
<evidence type="ECO:0000313" key="4">
    <source>
        <dbReference type="Proteomes" id="UP000326759"/>
    </source>
</evidence>
<dbReference type="PANTHER" id="PTHR13847">
    <property type="entry name" value="SARCOSINE DEHYDROGENASE-RELATED"/>
    <property type="match status" value="1"/>
</dbReference>
<dbReference type="Pfam" id="PF16350">
    <property type="entry name" value="FAO_M"/>
    <property type="match status" value="1"/>
</dbReference>
<reference evidence="3 4" key="1">
    <citation type="journal article" date="2019" name="PLoS Biol.">
        <title>Sex chromosomes control vertical transmission of feminizing Wolbachia symbionts in an isopod.</title>
        <authorList>
            <person name="Becking T."/>
            <person name="Chebbi M.A."/>
            <person name="Giraud I."/>
            <person name="Moumen B."/>
            <person name="Laverre T."/>
            <person name="Caubet Y."/>
            <person name="Peccoud J."/>
            <person name="Gilbert C."/>
            <person name="Cordaux R."/>
        </authorList>
    </citation>
    <scope>NUCLEOTIDE SEQUENCE [LARGE SCALE GENOMIC DNA]</scope>
    <source>
        <strain evidence="3">ANa2</strain>
        <tissue evidence="3">Whole body excluding digestive tract and cuticle</tissue>
    </source>
</reference>
<protein>
    <submittedName>
        <fullName evidence="3">Sarcosine dehydrogenase, mitochondrial</fullName>
    </submittedName>
</protein>
<dbReference type="SUPFAM" id="SSF51905">
    <property type="entry name" value="FAD/NAD(P)-binding domain"/>
    <property type="match status" value="1"/>
</dbReference>
<dbReference type="InterPro" id="IPR027266">
    <property type="entry name" value="TrmE/GcvT-like"/>
</dbReference>
<dbReference type="InterPro" id="IPR036188">
    <property type="entry name" value="FAD/NAD-bd_sf"/>
</dbReference>
<dbReference type="SUPFAM" id="SSF54373">
    <property type="entry name" value="FAD-linked reductases, C-terminal domain"/>
    <property type="match status" value="1"/>
</dbReference>
<sequence>MAFRQEKPPSIPAEVPKEADVVIIGGGSLGCNTLYNLVKLGVTNTVLLEAHQLTAGLTRDTIIRIEEESGVNPGWINNGGMFIASNKERLDEYKRLQTIGKTQKIESFILGPKESKELYPLLNVSDVFGTLYCPGDGTIEPAGFCTALTRYATKFGAKVIENCPVLNINTEESLLGGKQVKEVVTPHGTIKTHNVVNATGAWANSITNLVGVTIPLVPMKHAYVVTEKIPGIENTPNLRDHDASVYMKLQGDALAIGGYEVNPIILEKVEKDFSFSLFDLDWNVFSAHIEGAVNRIPSLEKIGIKSTVCGPESFTPDHKPIMGEDPNVSGFYHCCGFNSSGMMLGGGCGNQMAHWIVKGRPELDMFGYDIRRFNPSLNNNKSWAIERSHEAYAKNYSTILSENGCVFQERHGWERPGWFNVHPTPIKPYDWYGAYNTPLAKDHLYKETLKADYTFDFPPHHHLVSSI</sequence>
<dbReference type="GO" id="GO:1901053">
    <property type="term" value="P:sarcosine catabolic process"/>
    <property type="evidence" value="ECO:0007669"/>
    <property type="project" value="TreeGrafter"/>
</dbReference>
<dbReference type="Gene3D" id="3.30.1360.120">
    <property type="entry name" value="Probable tRNA modification gtpase trme, domain 1"/>
    <property type="match status" value="1"/>
</dbReference>
<feature type="non-terminal residue" evidence="3">
    <location>
        <position position="467"/>
    </location>
</feature>
<dbReference type="Gene3D" id="3.50.50.60">
    <property type="entry name" value="FAD/NAD(P)-binding domain"/>
    <property type="match status" value="2"/>
</dbReference>
<keyword evidence="4" id="KW-1185">Reference proteome</keyword>
<organism evidence="3 4">
    <name type="scientific">Armadillidium nasatum</name>
    <dbReference type="NCBI Taxonomy" id="96803"/>
    <lineage>
        <taxon>Eukaryota</taxon>
        <taxon>Metazoa</taxon>
        <taxon>Ecdysozoa</taxon>
        <taxon>Arthropoda</taxon>
        <taxon>Crustacea</taxon>
        <taxon>Multicrustacea</taxon>
        <taxon>Malacostraca</taxon>
        <taxon>Eumalacostraca</taxon>
        <taxon>Peracarida</taxon>
        <taxon>Isopoda</taxon>
        <taxon>Oniscidea</taxon>
        <taxon>Crinocheta</taxon>
        <taxon>Armadillidiidae</taxon>
        <taxon>Armadillidium</taxon>
    </lineage>
</organism>
<dbReference type="AlphaFoldDB" id="A0A5N5SWR5"/>
<dbReference type="FunFam" id="3.50.50.60:FF:000769">
    <property type="entry name" value="Sarcosine dehydrogenase"/>
    <property type="match status" value="1"/>
</dbReference>
<dbReference type="Gene3D" id="3.30.9.10">
    <property type="entry name" value="D-Amino Acid Oxidase, subunit A, domain 2"/>
    <property type="match status" value="1"/>
</dbReference>
<dbReference type="OrthoDB" id="498204at2759"/>
<dbReference type="PROSITE" id="PS51257">
    <property type="entry name" value="PROKAR_LIPOPROTEIN"/>
    <property type="match status" value="1"/>
</dbReference>
<evidence type="ECO:0000259" key="2">
    <source>
        <dbReference type="Pfam" id="PF16350"/>
    </source>
</evidence>
<dbReference type="Pfam" id="PF01266">
    <property type="entry name" value="DAO"/>
    <property type="match status" value="1"/>
</dbReference>
<feature type="domain" description="FAD dependent oxidoreductase central" evidence="2">
    <location>
        <begin position="358"/>
        <end position="399"/>
    </location>
</feature>
<gene>
    <name evidence="3" type="primary">Sardh</name>
    <name evidence="3" type="ORF">Anas_07120</name>
</gene>
<comment type="caution">
    <text evidence="3">The sequence shown here is derived from an EMBL/GenBank/DDBJ whole genome shotgun (WGS) entry which is preliminary data.</text>
</comment>
<feature type="domain" description="FAD dependent oxidoreductase" evidence="1">
    <location>
        <begin position="60"/>
        <end position="355"/>
    </location>
</feature>
<dbReference type="InterPro" id="IPR032503">
    <property type="entry name" value="FAO_M"/>
</dbReference>
<dbReference type="GO" id="GO:0008480">
    <property type="term" value="F:sarcosine dehydrogenase activity"/>
    <property type="evidence" value="ECO:0007669"/>
    <property type="project" value="TreeGrafter"/>
</dbReference>
<proteinExistence type="predicted"/>
<dbReference type="Proteomes" id="UP000326759">
    <property type="component" value="Unassembled WGS sequence"/>
</dbReference>